<reference evidence="1 2" key="1">
    <citation type="submission" date="2018-06" db="EMBL/GenBank/DDBJ databases">
        <title>The Genome of Cuscuta australis (Dodder) Provides Insight into the Evolution of Plant Parasitism.</title>
        <authorList>
            <person name="Liu H."/>
        </authorList>
    </citation>
    <scope>NUCLEOTIDE SEQUENCE [LARGE SCALE GENOMIC DNA]</scope>
    <source>
        <strain evidence="2">cv. Yunnan</strain>
        <tissue evidence="1">Vines</tissue>
    </source>
</reference>
<name>A0A328E411_9ASTE</name>
<dbReference type="EMBL" id="NQVE01000039">
    <property type="protein sequence ID" value="RAL52166.1"/>
    <property type="molecule type" value="Genomic_DNA"/>
</dbReference>
<comment type="caution">
    <text evidence="1">The sequence shown here is derived from an EMBL/GenBank/DDBJ whole genome shotgun (WGS) entry which is preliminary data.</text>
</comment>
<organism evidence="1 2">
    <name type="scientific">Cuscuta australis</name>
    <dbReference type="NCBI Taxonomy" id="267555"/>
    <lineage>
        <taxon>Eukaryota</taxon>
        <taxon>Viridiplantae</taxon>
        <taxon>Streptophyta</taxon>
        <taxon>Embryophyta</taxon>
        <taxon>Tracheophyta</taxon>
        <taxon>Spermatophyta</taxon>
        <taxon>Magnoliopsida</taxon>
        <taxon>eudicotyledons</taxon>
        <taxon>Gunneridae</taxon>
        <taxon>Pentapetalae</taxon>
        <taxon>asterids</taxon>
        <taxon>lamiids</taxon>
        <taxon>Solanales</taxon>
        <taxon>Convolvulaceae</taxon>
        <taxon>Cuscuteae</taxon>
        <taxon>Cuscuta</taxon>
        <taxon>Cuscuta subgen. Grammica</taxon>
        <taxon>Cuscuta sect. Cleistogrammica</taxon>
    </lineage>
</organism>
<dbReference type="Proteomes" id="UP000249390">
    <property type="component" value="Unassembled WGS sequence"/>
</dbReference>
<evidence type="ECO:0000313" key="2">
    <source>
        <dbReference type="Proteomes" id="UP000249390"/>
    </source>
</evidence>
<dbReference type="PANTHER" id="PTHR46872">
    <property type="entry name" value="DNA BINDING PROTEIN"/>
    <property type="match status" value="1"/>
</dbReference>
<dbReference type="PANTHER" id="PTHR46872:SF10">
    <property type="entry name" value="MYB-LIKE DOMAIN-CONTAINING PROTEIN"/>
    <property type="match status" value="1"/>
</dbReference>
<evidence type="ECO:0008006" key="3">
    <source>
        <dbReference type="Google" id="ProtNLM"/>
    </source>
</evidence>
<protein>
    <recommendedName>
        <fullName evidence="3">ELM2 domain-containing protein</fullName>
    </recommendedName>
</protein>
<proteinExistence type="predicted"/>
<evidence type="ECO:0000313" key="1">
    <source>
        <dbReference type="EMBL" id="RAL52166.1"/>
    </source>
</evidence>
<sequence length="465" mass="52185">MAGLKRRAEQGIVKGCSAVEPGRSLFGKYSDVDMLFQLKRIALNPCDPEVSFKKCGSLLNQTLRVREALTISQTKSSRRKRKFQLLVKEKLRNTPNLPLEVFEKETEGKKKRKQLSHMSTASCFHDSVKSKSFDKNAILTSHSAKSLVSFEDTLQERVFPETLLNAVDMGPPAHYISPVVDSDESVNGVDHLSSVDQTLNHIEAPLQDTNEVIHNSKSLAMKGTRSRHLQPPLRSIRLMGLTGEDSQKMVVPVGPRFQAEVPEWTEPLGHGKADSADGVSDDSRWLGTKVWPIVTDNASQATSAVGEGRAEACTCQVPGSVDCVRCHVIEQRFLLQCDLGPAFSAWKFDEMGEEMVKSWTVKEQKTYEPLVNMELHSNGKKFLKHALKSNRSEYRKTAIQYYFNVFLPRRISMQTRSSSVELVDTDDDTDDSSCLHLPNNRCKCKSVNPERSYGAKKTRYLCVMT</sequence>
<keyword evidence="2" id="KW-1185">Reference proteome</keyword>
<accession>A0A328E411</accession>
<dbReference type="AlphaFoldDB" id="A0A328E411"/>
<gene>
    <name evidence="1" type="ORF">DM860_017303</name>
</gene>